<dbReference type="RefSeq" id="WP_129921523.1">
    <property type="nucleotide sequence ID" value="NZ_SEWE01000025.1"/>
</dbReference>
<dbReference type="GO" id="GO:0015159">
    <property type="term" value="F:polysaccharide transmembrane transporter activity"/>
    <property type="evidence" value="ECO:0007669"/>
    <property type="project" value="InterPro"/>
</dbReference>
<dbReference type="Proteomes" id="UP000294155">
    <property type="component" value="Unassembled WGS sequence"/>
</dbReference>
<evidence type="ECO:0000259" key="4">
    <source>
        <dbReference type="Pfam" id="PF02563"/>
    </source>
</evidence>
<reference evidence="5 6" key="1">
    <citation type="submission" date="2019-02" db="EMBL/GenBank/DDBJ databases">
        <title>Bacterial novel species isolated from soil.</title>
        <authorList>
            <person name="Jung H.-Y."/>
        </authorList>
    </citation>
    <scope>NUCLEOTIDE SEQUENCE [LARGE SCALE GENOMIC DNA]</scope>
    <source>
        <strain evidence="5 6">1-3-3-3</strain>
    </source>
</reference>
<dbReference type="Pfam" id="PF02563">
    <property type="entry name" value="Poly_export"/>
    <property type="match status" value="1"/>
</dbReference>
<dbReference type="EMBL" id="SEWE01000025">
    <property type="protein sequence ID" value="RYU78777.1"/>
    <property type="molecule type" value="Genomic_DNA"/>
</dbReference>
<feature type="region of interest" description="Disordered" evidence="2">
    <location>
        <begin position="93"/>
        <end position="123"/>
    </location>
</feature>
<dbReference type="PANTHER" id="PTHR33619">
    <property type="entry name" value="POLYSACCHARIDE EXPORT PROTEIN GFCE-RELATED"/>
    <property type="match status" value="1"/>
</dbReference>
<dbReference type="Gene3D" id="3.30.1950.10">
    <property type="entry name" value="wza like domain"/>
    <property type="match status" value="1"/>
</dbReference>
<organism evidence="5 6">
    <name type="scientific">Hymenobacter persicinus</name>
    <dbReference type="NCBI Taxonomy" id="2025506"/>
    <lineage>
        <taxon>Bacteria</taxon>
        <taxon>Pseudomonadati</taxon>
        <taxon>Bacteroidota</taxon>
        <taxon>Cytophagia</taxon>
        <taxon>Cytophagales</taxon>
        <taxon>Hymenobacteraceae</taxon>
        <taxon>Hymenobacter</taxon>
    </lineage>
</organism>
<evidence type="ECO:0000313" key="6">
    <source>
        <dbReference type="Proteomes" id="UP000294155"/>
    </source>
</evidence>
<evidence type="ECO:0000256" key="1">
    <source>
        <dbReference type="ARBA" id="ARBA00022729"/>
    </source>
</evidence>
<comment type="caution">
    <text evidence="5">The sequence shown here is derived from an EMBL/GenBank/DDBJ whole genome shotgun (WGS) entry which is preliminary data.</text>
</comment>
<feature type="domain" description="Polysaccharide export protein N-terminal" evidence="4">
    <location>
        <begin position="58"/>
        <end position="183"/>
    </location>
</feature>
<protein>
    <submittedName>
        <fullName evidence="5">Polysaccharide export protein EpsE</fullName>
    </submittedName>
</protein>
<accession>A0A4Q5LA67</accession>
<dbReference type="InterPro" id="IPR003715">
    <property type="entry name" value="Poly_export_N"/>
</dbReference>
<name>A0A4Q5LA67_9BACT</name>
<dbReference type="PANTHER" id="PTHR33619:SF3">
    <property type="entry name" value="POLYSACCHARIDE EXPORT PROTEIN GFCE-RELATED"/>
    <property type="match status" value="1"/>
</dbReference>
<feature type="transmembrane region" description="Helical" evidence="3">
    <location>
        <begin position="291"/>
        <end position="311"/>
    </location>
</feature>
<keyword evidence="3" id="KW-1133">Transmembrane helix</keyword>
<keyword evidence="6" id="KW-1185">Reference proteome</keyword>
<keyword evidence="1" id="KW-0732">Signal</keyword>
<sequence>MQQPAISRLLRLWLLCVPLAVLFSSCASSRYYRQSIMFQTPTGQGVDTMKLRAAVNRTARNYLIQPNDYLQVQVYTNKGERILDPNGELRFGAPGIGTNGGSSTGTSRISQAMGGQGGLGGQPAQTNQQNLGANEFLVQSNGRVKLPMVDMVSVAGLSLLQADSLLQVRYSAYYKDVFVATRVTNNRVFVLGSPGGRIVTLANDNMNLLEVLAAVGGLNGGVNGGIQSTSLSGGRSYNIRLIRGDLKNPQVQIIDLSTIDGMRRANLQVEPNDVVYIEPINRPFFQALTDAGAVFGLIGGLTSLLTTYLLISKL</sequence>
<dbReference type="OrthoDB" id="1466931at2"/>
<proteinExistence type="predicted"/>
<dbReference type="InterPro" id="IPR049712">
    <property type="entry name" value="Poly_export"/>
</dbReference>
<keyword evidence="3" id="KW-0472">Membrane</keyword>
<keyword evidence="3" id="KW-0812">Transmembrane</keyword>
<gene>
    <name evidence="5" type="ORF">EWM57_12670</name>
</gene>
<evidence type="ECO:0000256" key="2">
    <source>
        <dbReference type="SAM" id="MobiDB-lite"/>
    </source>
</evidence>
<feature type="compositionally biased region" description="Gly residues" evidence="2">
    <location>
        <begin position="94"/>
        <end position="103"/>
    </location>
</feature>
<dbReference type="AlphaFoldDB" id="A0A4Q5LA67"/>
<evidence type="ECO:0000313" key="5">
    <source>
        <dbReference type="EMBL" id="RYU78777.1"/>
    </source>
</evidence>
<evidence type="ECO:0000256" key="3">
    <source>
        <dbReference type="SAM" id="Phobius"/>
    </source>
</evidence>